<evidence type="ECO:0000256" key="1">
    <source>
        <dbReference type="ARBA" id="ARBA00022468"/>
    </source>
</evidence>
<feature type="region of interest" description="Disordered" evidence="6">
    <location>
        <begin position="315"/>
        <end position="346"/>
    </location>
</feature>
<feature type="compositionally biased region" description="Polar residues" evidence="6">
    <location>
        <begin position="637"/>
        <end position="652"/>
    </location>
</feature>
<evidence type="ECO:0000256" key="3">
    <source>
        <dbReference type="ARBA" id="ARBA00022771"/>
    </source>
</evidence>
<dbReference type="PROSITE" id="PS50115">
    <property type="entry name" value="ARFGAP"/>
    <property type="match status" value="1"/>
</dbReference>
<dbReference type="InterPro" id="IPR001164">
    <property type="entry name" value="ArfGAP_dom"/>
</dbReference>
<dbReference type="PANTHER" id="PTHR45686:SF4">
    <property type="entry name" value="ADP-RIBOSYLATION FACTOR GTPASE ACTIVATING PROTEIN 3, ISOFORM H"/>
    <property type="match status" value="1"/>
</dbReference>
<organism evidence="8 9">
    <name type="scientific">Streblomastix strix</name>
    <dbReference type="NCBI Taxonomy" id="222440"/>
    <lineage>
        <taxon>Eukaryota</taxon>
        <taxon>Metamonada</taxon>
        <taxon>Preaxostyla</taxon>
        <taxon>Oxymonadida</taxon>
        <taxon>Streblomastigidae</taxon>
        <taxon>Streblomastix</taxon>
    </lineage>
</organism>
<dbReference type="Proteomes" id="UP000324800">
    <property type="component" value="Unassembled WGS sequence"/>
</dbReference>
<evidence type="ECO:0000256" key="2">
    <source>
        <dbReference type="ARBA" id="ARBA00022723"/>
    </source>
</evidence>
<feature type="compositionally biased region" description="Polar residues" evidence="6">
    <location>
        <begin position="204"/>
        <end position="216"/>
    </location>
</feature>
<dbReference type="GO" id="GO:0048205">
    <property type="term" value="P:COPI coating of Golgi vesicle"/>
    <property type="evidence" value="ECO:0007669"/>
    <property type="project" value="TreeGrafter"/>
</dbReference>
<dbReference type="SUPFAM" id="SSF57863">
    <property type="entry name" value="ArfGap/RecO-like zinc finger"/>
    <property type="match status" value="1"/>
</dbReference>
<feature type="compositionally biased region" description="Low complexity" evidence="6">
    <location>
        <begin position="533"/>
        <end position="543"/>
    </location>
</feature>
<evidence type="ECO:0000256" key="6">
    <source>
        <dbReference type="SAM" id="MobiDB-lite"/>
    </source>
</evidence>
<feature type="domain" description="Arf-GAP" evidence="7">
    <location>
        <begin position="10"/>
        <end position="124"/>
    </location>
</feature>
<keyword evidence="1" id="KW-0343">GTPase activation</keyword>
<feature type="compositionally biased region" description="Basic and acidic residues" evidence="6">
    <location>
        <begin position="514"/>
        <end position="526"/>
    </location>
</feature>
<dbReference type="AlphaFoldDB" id="A0A5J4WNH3"/>
<feature type="compositionally biased region" description="Polar residues" evidence="6">
    <location>
        <begin position="272"/>
        <end position="283"/>
    </location>
</feature>
<dbReference type="Gene3D" id="1.10.220.150">
    <property type="entry name" value="Arf GTPase activating protein"/>
    <property type="match status" value="1"/>
</dbReference>
<dbReference type="GO" id="GO:0008270">
    <property type="term" value="F:zinc ion binding"/>
    <property type="evidence" value="ECO:0007669"/>
    <property type="project" value="UniProtKB-KW"/>
</dbReference>
<dbReference type="PANTHER" id="PTHR45686">
    <property type="entry name" value="ADP-RIBOSYLATION FACTOR GTPASE ACTIVATING PROTEIN 3, ISOFORM H-RELATED"/>
    <property type="match status" value="1"/>
</dbReference>
<feature type="compositionally biased region" description="Basic and acidic residues" evidence="6">
    <location>
        <begin position="664"/>
        <end position="676"/>
    </location>
</feature>
<feature type="compositionally biased region" description="Polar residues" evidence="6">
    <location>
        <begin position="488"/>
        <end position="501"/>
    </location>
</feature>
<comment type="caution">
    <text evidence="8">The sequence shown here is derived from an EMBL/GenBank/DDBJ whole genome shotgun (WGS) entry which is preliminary data.</text>
</comment>
<dbReference type="Pfam" id="PF01412">
    <property type="entry name" value="ArfGap"/>
    <property type="match status" value="1"/>
</dbReference>
<feature type="compositionally biased region" description="Low complexity" evidence="6">
    <location>
        <begin position="568"/>
        <end position="578"/>
    </location>
</feature>
<dbReference type="SMART" id="SM00105">
    <property type="entry name" value="ArfGap"/>
    <property type="match status" value="1"/>
</dbReference>
<dbReference type="InterPro" id="IPR038508">
    <property type="entry name" value="ArfGAP_dom_sf"/>
</dbReference>
<feature type="region of interest" description="Disordered" evidence="6">
    <location>
        <begin position="147"/>
        <end position="247"/>
    </location>
</feature>
<feature type="compositionally biased region" description="Basic and acidic residues" evidence="6">
    <location>
        <begin position="580"/>
        <end position="594"/>
    </location>
</feature>
<feature type="region of interest" description="Disordered" evidence="6">
    <location>
        <begin position="272"/>
        <end position="302"/>
    </location>
</feature>
<evidence type="ECO:0000313" key="9">
    <source>
        <dbReference type="Proteomes" id="UP000324800"/>
    </source>
</evidence>
<feature type="compositionally biased region" description="Polar residues" evidence="6">
    <location>
        <begin position="437"/>
        <end position="474"/>
    </location>
</feature>
<sequence>MKRQAQSTQKQRLDAIKSIIDNKHCFDCNQYITGWMSATYGIFLCIECSGKHRGLGVQTSFVRSLELDGLKESEILSLELGGNRRASDFFSTHGWDDAEIQGSGIIRSDYYQLKYNSSAAKEYKLLLEKDTNQTINKNRQQQQITAEEQKLKQSPSFQISVPHSTSPSVQPSFPPHQFHSSSSFDSLKASATATTSTSLPIQPATITSSNTNQGINSPISSFSQPIPPSSAKSGHVSPTKMQLQAPVSQEKGQFSLFSQLSQVNYGVFSQQDQFNGINPSTNDPTPPYSPTEPANEVNSDHITKTPTETIIQFQLPKKKKTDKKQQEKERINKQQQNVPRNNSKDKISNVLNTISDDDEVQQSQQLQSFSSSSQATRLKQQQKYNQSNNLLTPDVPFLHHPDILSDDWHDAENDSLLNDDINSNQNLNSDQSHSRSKSFTIPKSNENSPDLRKNSNSLKQNDLNMNSNNSQLYTSPKRMTYYPPPPQISKTQLTYKDQLSNIDKKGVGNSVQQDDSKEKEKREKQMAQHIGKTQNQTNQNQNNWLGNVKNFFSKAVGSVAVSFNEQHNNNVDNYGYNNSRHKDGKNINIKDMKGKVGRKNGSSRPFAYDDDIDMDDDDDNDDYIDPYIDSPQPKANIRSQSAFHQQTRTATSENKRPNQPHIINGDDNKQSSKRTDQSNSIEDWGEAWD</sequence>
<feature type="compositionally biased region" description="Acidic residues" evidence="6">
    <location>
        <begin position="608"/>
        <end position="624"/>
    </location>
</feature>
<feature type="region of interest" description="Disordered" evidence="6">
    <location>
        <begin position="567"/>
        <end position="689"/>
    </location>
</feature>
<keyword evidence="4" id="KW-0862">Zinc</keyword>
<proteinExistence type="predicted"/>
<accession>A0A5J4WNH3</accession>
<feature type="compositionally biased region" description="Low complexity" evidence="6">
    <location>
        <begin position="415"/>
        <end position="431"/>
    </location>
</feature>
<dbReference type="EMBL" id="SNRW01001416">
    <property type="protein sequence ID" value="KAA6396490.1"/>
    <property type="molecule type" value="Genomic_DNA"/>
</dbReference>
<dbReference type="GO" id="GO:0000139">
    <property type="term" value="C:Golgi membrane"/>
    <property type="evidence" value="ECO:0007669"/>
    <property type="project" value="GOC"/>
</dbReference>
<feature type="compositionally biased region" description="Polar residues" evidence="6">
    <location>
        <begin position="147"/>
        <end position="169"/>
    </location>
</feature>
<feature type="compositionally biased region" description="Low complexity" evidence="6">
    <location>
        <begin position="175"/>
        <end position="198"/>
    </location>
</feature>
<dbReference type="PRINTS" id="PR00405">
    <property type="entry name" value="REVINTRACTNG"/>
</dbReference>
<keyword evidence="3 5" id="KW-0863">Zinc-finger</keyword>
<keyword evidence="2" id="KW-0479">Metal-binding</keyword>
<feature type="region of interest" description="Disordered" evidence="6">
    <location>
        <begin position="415"/>
        <end position="543"/>
    </location>
</feature>
<feature type="compositionally biased region" description="Basic and acidic residues" evidence="6">
    <location>
        <begin position="323"/>
        <end position="332"/>
    </location>
</feature>
<protein>
    <submittedName>
        <fullName evidence="8">Putative GTPase activating protein for Arf</fullName>
    </submittedName>
</protein>
<dbReference type="InterPro" id="IPR037278">
    <property type="entry name" value="ARFGAP/RecO"/>
</dbReference>
<evidence type="ECO:0000313" key="8">
    <source>
        <dbReference type="EMBL" id="KAA6396490.1"/>
    </source>
</evidence>
<dbReference type="GO" id="GO:0005096">
    <property type="term" value="F:GTPase activator activity"/>
    <property type="evidence" value="ECO:0007669"/>
    <property type="project" value="UniProtKB-KW"/>
</dbReference>
<evidence type="ECO:0000259" key="7">
    <source>
        <dbReference type="PROSITE" id="PS50115"/>
    </source>
</evidence>
<evidence type="ECO:0000256" key="4">
    <source>
        <dbReference type="ARBA" id="ARBA00022833"/>
    </source>
</evidence>
<gene>
    <name evidence="8" type="ORF">EZS28_007982</name>
</gene>
<evidence type="ECO:0000256" key="5">
    <source>
        <dbReference type="PROSITE-ProRule" id="PRU00288"/>
    </source>
</evidence>
<name>A0A5J4WNH3_9EUKA</name>
<dbReference type="OrthoDB" id="10266696at2759"/>
<reference evidence="8 9" key="1">
    <citation type="submission" date="2019-03" db="EMBL/GenBank/DDBJ databases">
        <title>Single cell metagenomics reveals metabolic interactions within the superorganism composed of flagellate Streblomastix strix and complex community of Bacteroidetes bacteria on its surface.</title>
        <authorList>
            <person name="Treitli S.C."/>
            <person name="Kolisko M."/>
            <person name="Husnik F."/>
            <person name="Keeling P."/>
            <person name="Hampl V."/>
        </authorList>
    </citation>
    <scope>NUCLEOTIDE SEQUENCE [LARGE SCALE GENOMIC DNA]</scope>
    <source>
        <strain evidence="8">ST1C</strain>
    </source>
</reference>